<organism evidence="1 2">
    <name type="scientific">Rhynchosporium agropyri</name>
    <dbReference type="NCBI Taxonomy" id="914238"/>
    <lineage>
        <taxon>Eukaryota</taxon>
        <taxon>Fungi</taxon>
        <taxon>Dikarya</taxon>
        <taxon>Ascomycota</taxon>
        <taxon>Pezizomycotina</taxon>
        <taxon>Leotiomycetes</taxon>
        <taxon>Helotiales</taxon>
        <taxon>Ploettnerulaceae</taxon>
        <taxon>Rhynchosporium</taxon>
    </lineage>
</organism>
<gene>
    <name evidence="1" type="ORF">RAG0_01133</name>
</gene>
<accession>A0A1E1JVR0</accession>
<dbReference type="EMBL" id="FJUX01000004">
    <property type="protein sequence ID" value="CZS89976.1"/>
    <property type="molecule type" value="Genomic_DNA"/>
</dbReference>
<name>A0A1E1JVR0_9HELO</name>
<sequence length="122" mass="13312">MSQKSENTFLAAYLFSEAPTAKFLAQHLDAAVTYVNQIPHIYLGHSPAIEGLSSLETILGVAKIPGDQEVLIRELRKKATEPLPETGQRPGHAMGFFEQGTLIGAGLYLSIVLPSLAYELRF</sequence>
<evidence type="ECO:0000313" key="2">
    <source>
        <dbReference type="Proteomes" id="UP000178912"/>
    </source>
</evidence>
<dbReference type="Proteomes" id="UP000178912">
    <property type="component" value="Unassembled WGS sequence"/>
</dbReference>
<dbReference type="OrthoDB" id="5596991at2759"/>
<proteinExistence type="predicted"/>
<dbReference type="AlphaFoldDB" id="A0A1E1JVR0"/>
<keyword evidence="2" id="KW-1185">Reference proteome</keyword>
<reference evidence="2" key="1">
    <citation type="submission" date="2016-03" db="EMBL/GenBank/DDBJ databases">
        <authorList>
            <person name="Guldener U."/>
        </authorList>
    </citation>
    <scope>NUCLEOTIDE SEQUENCE [LARGE SCALE GENOMIC DNA]</scope>
    <source>
        <strain evidence="2">04CH-RAC-A.6.1</strain>
    </source>
</reference>
<protein>
    <submittedName>
        <fullName evidence="1">Uncharacterized protein</fullName>
    </submittedName>
</protein>
<evidence type="ECO:0000313" key="1">
    <source>
        <dbReference type="EMBL" id="CZS89976.1"/>
    </source>
</evidence>